<dbReference type="AlphaFoldDB" id="A0A9W6HWB7"/>
<dbReference type="FunFam" id="1.10.10.10:FF:000001">
    <property type="entry name" value="LysR family transcriptional regulator"/>
    <property type="match status" value="1"/>
</dbReference>
<dbReference type="PANTHER" id="PTHR30346">
    <property type="entry name" value="TRANSCRIPTIONAL DUAL REGULATOR HCAR-RELATED"/>
    <property type="match status" value="1"/>
</dbReference>
<protein>
    <submittedName>
        <fullName evidence="6">LysR family transcriptional regulator</fullName>
    </submittedName>
</protein>
<gene>
    <name evidence="6" type="ORF">GCM10017600_01780</name>
</gene>
<dbReference type="InterPro" id="IPR036388">
    <property type="entry name" value="WH-like_DNA-bd_sf"/>
</dbReference>
<dbReference type="Gene3D" id="3.40.190.10">
    <property type="entry name" value="Periplasmic binding protein-like II"/>
    <property type="match status" value="2"/>
</dbReference>
<dbReference type="SUPFAM" id="SSF46785">
    <property type="entry name" value="Winged helix' DNA-binding domain"/>
    <property type="match status" value="1"/>
</dbReference>
<evidence type="ECO:0000259" key="5">
    <source>
        <dbReference type="PROSITE" id="PS50931"/>
    </source>
</evidence>
<comment type="caution">
    <text evidence="6">The sequence shown here is derived from an EMBL/GenBank/DDBJ whole genome shotgun (WGS) entry which is preliminary data.</text>
</comment>
<dbReference type="PANTHER" id="PTHR30346:SF0">
    <property type="entry name" value="HCA OPERON TRANSCRIPTIONAL ACTIVATOR HCAR"/>
    <property type="match status" value="1"/>
</dbReference>
<dbReference type="Gene3D" id="1.10.10.10">
    <property type="entry name" value="Winged helix-like DNA-binding domain superfamily/Winged helix DNA-binding domain"/>
    <property type="match status" value="1"/>
</dbReference>
<keyword evidence="3" id="KW-0238">DNA-binding</keyword>
<evidence type="ECO:0000313" key="6">
    <source>
        <dbReference type="EMBL" id="GLK06773.1"/>
    </source>
</evidence>
<dbReference type="PRINTS" id="PR00039">
    <property type="entry name" value="HTHLYSR"/>
</dbReference>
<name>A0A9W6HWB7_9ACTN</name>
<dbReference type="Pfam" id="PF00126">
    <property type="entry name" value="HTH_1"/>
    <property type="match status" value="1"/>
</dbReference>
<evidence type="ECO:0000256" key="2">
    <source>
        <dbReference type="ARBA" id="ARBA00023015"/>
    </source>
</evidence>
<dbReference type="Pfam" id="PF03466">
    <property type="entry name" value="LysR_substrate"/>
    <property type="match status" value="1"/>
</dbReference>
<evidence type="ECO:0000256" key="1">
    <source>
        <dbReference type="ARBA" id="ARBA00009437"/>
    </source>
</evidence>
<keyword evidence="4" id="KW-0804">Transcription</keyword>
<dbReference type="SUPFAM" id="SSF53850">
    <property type="entry name" value="Periplasmic binding protein-like II"/>
    <property type="match status" value="1"/>
</dbReference>
<dbReference type="CDD" id="cd08414">
    <property type="entry name" value="PBP2_LTTR_aromatics_like"/>
    <property type="match status" value="1"/>
</dbReference>
<dbReference type="EMBL" id="BSEV01000001">
    <property type="protein sequence ID" value="GLK06773.1"/>
    <property type="molecule type" value="Genomic_DNA"/>
</dbReference>
<dbReference type="GO" id="GO:0003700">
    <property type="term" value="F:DNA-binding transcription factor activity"/>
    <property type="evidence" value="ECO:0007669"/>
    <property type="project" value="InterPro"/>
</dbReference>
<evidence type="ECO:0000256" key="4">
    <source>
        <dbReference type="ARBA" id="ARBA00023163"/>
    </source>
</evidence>
<feature type="domain" description="HTH lysR-type" evidence="5">
    <location>
        <begin position="22"/>
        <end position="76"/>
    </location>
</feature>
<sequence>MIGYATFVNLEVHERGFTVERRDIEIFLELGRELHFGRAAENLHVSTARVSQTIKKLERRIGAPLFERTSRRVALTPIGRRLYDDLDPAYRQIREGVDRAVAAGRGVDGVLRVGFVGTAVGRFVLEVADVFRARHPTCQVQIRESPYSDGTTPLDADEIDVLLAVVQPPRDSGLTASPVLFREDPMLAVSARHPFARRASVSLDDLARDRVLRPRSIPEHIDEALVPRRTPNGEPIERGPAFGTVQEMFALVGAGKGVFPVPTHAARYDARPDVAYVPIPDGSPFEWRLLWRTTAETSRVRAFTQAALDHVAANENPLTDH</sequence>
<organism evidence="6 7">
    <name type="scientific">Streptosporangium carneum</name>
    <dbReference type="NCBI Taxonomy" id="47481"/>
    <lineage>
        <taxon>Bacteria</taxon>
        <taxon>Bacillati</taxon>
        <taxon>Actinomycetota</taxon>
        <taxon>Actinomycetes</taxon>
        <taxon>Streptosporangiales</taxon>
        <taxon>Streptosporangiaceae</taxon>
        <taxon>Streptosporangium</taxon>
    </lineage>
</organism>
<dbReference type="InterPro" id="IPR005119">
    <property type="entry name" value="LysR_subst-bd"/>
</dbReference>
<keyword evidence="2" id="KW-0805">Transcription regulation</keyword>
<dbReference type="PROSITE" id="PS50931">
    <property type="entry name" value="HTH_LYSR"/>
    <property type="match status" value="1"/>
</dbReference>
<reference evidence="6" key="1">
    <citation type="journal article" date="2014" name="Int. J. Syst. Evol. Microbiol.">
        <title>Complete genome sequence of Corynebacterium casei LMG S-19264T (=DSM 44701T), isolated from a smear-ripened cheese.</title>
        <authorList>
            <consortium name="US DOE Joint Genome Institute (JGI-PGF)"/>
            <person name="Walter F."/>
            <person name="Albersmeier A."/>
            <person name="Kalinowski J."/>
            <person name="Ruckert C."/>
        </authorList>
    </citation>
    <scope>NUCLEOTIDE SEQUENCE</scope>
    <source>
        <strain evidence="6">VKM Ac-2007</strain>
    </source>
</reference>
<evidence type="ECO:0000313" key="7">
    <source>
        <dbReference type="Proteomes" id="UP001143474"/>
    </source>
</evidence>
<dbReference type="InterPro" id="IPR036390">
    <property type="entry name" value="WH_DNA-bd_sf"/>
</dbReference>
<dbReference type="Proteomes" id="UP001143474">
    <property type="component" value="Unassembled WGS sequence"/>
</dbReference>
<reference evidence="6" key="2">
    <citation type="submission" date="2023-01" db="EMBL/GenBank/DDBJ databases">
        <authorList>
            <person name="Sun Q."/>
            <person name="Evtushenko L."/>
        </authorList>
    </citation>
    <scope>NUCLEOTIDE SEQUENCE</scope>
    <source>
        <strain evidence="6">VKM Ac-2007</strain>
    </source>
</reference>
<dbReference type="GO" id="GO:0003677">
    <property type="term" value="F:DNA binding"/>
    <property type="evidence" value="ECO:0007669"/>
    <property type="project" value="UniProtKB-KW"/>
</dbReference>
<proteinExistence type="inferred from homology"/>
<dbReference type="InterPro" id="IPR000847">
    <property type="entry name" value="LysR_HTH_N"/>
</dbReference>
<keyword evidence="7" id="KW-1185">Reference proteome</keyword>
<comment type="similarity">
    <text evidence="1">Belongs to the LysR transcriptional regulatory family.</text>
</comment>
<evidence type="ECO:0000256" key="3">
    <source>
        <dbReference type="ARBA" id="ARBA00023125"/>
    </source>
</evidence>
<accession>A0A9W6HWB7</accession>
<dbReference type="GO" id="GO:0032993">
    <property type="term" value="C:protein-DNA complex"/>
    <property type="evidence" value="ECO:0007669"/>
    <property type="project" value="TreeGrafter"/>
</dbReference>